<accession>A0A0H4QMD0</accession>
<feature type="transmembrane region" description="Helical" evidence="1">
    <location>
        <begin position="147"/>
        <end position="166"/>
    </location>
</feature>
<proteinExistence type="predicted"/>
<dbReference type="InterPro" id="IPR016747">
    <property type="entry name" value="Phosphotransbutyrylase"/>
</dbReference>
<evidence type="ECO:0000313" key="4">
    <source>
        <dbReference type="Proteomes" id="UP000036106"/>
    </source>
</evidence>
<dbReference type="KEGG" id="lgn:ABM34_12450"/>
<dbReference type="STRING" id="1007676.ABM34_12450"/>
<dbReference type="PIRSF" id="PIRSF019083">
    <property type="entry name" value="UCP019083_VanZ"/>
    <property type="match status" value="1"/>
</dbReference>
<feature type="domain" description="VanZ-like" evidence="2">
    <location>
        <begin position="17"/>
        <end position="162"/>
    </location>
</feature>
<keyword evidence="1" id="KW-0812">Transmembrane</keyword>
<feature type="transmembrane region" description="Helical" evidence="1">
    <location>
        <begin position="12"/>
        <end position="31"/>
    </location>
</feature>
<dbReference type="PATRIC" id="fig|1007676.4.peg.2518"/>
<keyword evidence="1" id="KW-1133">Transmembrane helix</keyword>
<dbReference type="EMBL" id="CP012034">
    <property type="protein sequence ID" value="AKP68266.1"/>
    <property type="molecule type" value="Genomic_DNA"/>
</dbReference>
<feature type="transmembrane region" description="Helical" evidence="1">
    <location>
        <begin position="85"/>
        <end position="103"/>
    </location>
</feature>
<dbReference type="Proteomes" id="UP000036106">
    <property type="component" value="Chromosome"/>
</dbReference>
<dbReference type="InterPro" id="IPR006976">
    <property type="entry name" value="VanZ-like"/>
</dbReference>
<dbReference type="RefSeq" id="WP_048706181.1">
    <property type="nucleotide sequence ID" value="NZ_CP012034.1"/>
</dbReference>
<protein>
    <submittedName>
        <fullName evidence="3">Membrane protein</fullName>
    </submittedName>
</protein>
<dbReference type="AlphaFoldDB" id="A0A0H4QMD0"/>
<evidence type="ECO:0000256" key="1">
    <source>
        <dbReference type="SAM" id="Phobius"/>
    </source>
</evidence>
<keyword evidence="1" id="KW-0472">Membrane</keyword>
<dbReference type="NCBIfam" id="NF037970">
    <property type="entry name" value="vanZ_1"/>
    <property type="match status" value="1"/>
</dbReference>
<dbReference type="Pfam" id="PF04892">
    <property type="entry name" value="VanZ"/>
    <property type="match status" value="1"/>
</dbReference>
<organism evidence="3 4">
    <name type="scientific">Companilactobacillus ginsenosidimutans</name>
    <dbReference type="NCBI Taxonomy" id="1007676"/>
    <lineage>
        <taxon>Bacteria</taxon>
        <taxon>Bacillati</taxon>
        <taxon>Bacillota</taxon>
        <taxon>Bacilli</taxon>
        <taxon>Lactobacillales</taxon>
        <taxon>Lactobacillaceae</taxon>
        <taxon>Companilactobacillus</taxon>
    </lineage>
</organism>
<keyword evidence="4" id="KW-1185">Reference proteome</keyword>
<evidence type="ECO:0000313" key="3">
    <source>
        <dbReference type="EMBL" id="AKP68266.1"/>
    </source>
</evidence>
<evidence type="ECO:0000259" key="2">
    <source>
        <dbReference type="Pfam" id="PF04892"/>
    </source>
</evidence>
<name>A0A0H4QMD0_9LACO</name>
<reference evidence="4" key="1">
    <citation type="submission" date="2015-07" db="EMBL/GenBank/DDBJ databases">
        <title>Lactobacillus ginsenosidimutans/EMML 3141/ whole genome sequencing.</title>
        <authorList>
            <person name="Kim M.K."/>
            <person name="Im W.-T."/>
            <person name="Srinivasan S."/>
            <person name="Lee J.-J."/>
        </authorList>
    </citation>
    <scope>NUCLEOTIDE SEQUENCE [LARGE SCALE GENOMIC DNA]</scope>
    <source>
        <strain evidence="4">EMML 3041</strain>
    </source>
</reference>
<gene>
    <name evidence="3" type="ORF">ABM34_12450</name>
</gene>
<sequence>MDRKLKLQEKWYWIGAAVVELILFISSSMTYKQQTSIPFLERHLGSNSRPFYSLLKGIGFQYGDKYQSMKNDGYFNFLEFFIRKGAHFGTYFVLGILLCLALYTYFKGNVALKIFIPWMVATGLAAFDEFHQGLTGGRSPMVEDVILDSVGALTAILITLLILIFIKKHQKKHHPFSMEY</sequence>
<feature type="transmembrane region" description="Helical" evidence="1">
    <location>
        <begin position="110"/>
        <end position="127"/>
    </location>
</feature>
<dbReference type="OrthoDB" id="291892at2"/>